<proteinExistence type="predicted"/>
<evidence type="ECO:0000313" key="2">
    <source>
        <dbReference type="EMBL" id="GFD59564.1"/>
    </source>
</evidence>
<feature type="region of interest" description="Disordered" evidence="1">
    <location>
        <begin position="1"/>
        <end position="25"/>
    </location>
</feature>
<gene>
    <name evidence="2" type="ORF">Tci_931533</name>
</gene>
<evidence type="ECO:0000256" key="1">
    <source>
        <dbReference type="SAM" id="MobiDB-lite"/>
    </source>
</evidence>
<organism evidence="2">
    <name type="scientific">Tanacetum cinerariifolium</name>
    <name type="common">Dalmatian daisy</name>
    <name type="synonym">Chrysanthemum cinerariifolium</name>
    <dbReference type="NCBI Taxonomy" id="118510"/>
    <lineage>
        <taxon>Eukaryota</taxon>
        <taxon>Viridiplantae</taxon>
        <taxon>Streptophyta</taxon>
        <taxon>Embryophyta</taxon>
        <taxon>Tracheophyta</taxon>
        <taxon>Spermatophyta</taxon>
        <taxon>Magnoliopsida</taxon>
        <taxon>eudicotyledons</taxon>
        <taxon>Gunneridae</taxon>
        <taxon>Pentapetalae</taxon>
        <taxon>asterids</taxon>
        <taxon>campanulids</taxon>
        <taxon>Asterales</taxon>
        <taxon>Asteraceae</taxon>
        <taxon>Asteroideae</taxon>
        <taxon>Anthemideae</taxon>
        <taxon>Anthemidinae</taxon>
        <taxon>Tanacetum</taxon>
    </lineage>
</organism>
<name>A0A699XUA5_TANCI</name>
<dbReference type="AlphaFoldDB" id="A0A699XUA5"/>
<reference evidence="2" key="1">
    <citation type="journal article" date="2019" name="Sci. Rep.">
        <title>Draft genome of Tanacetum cinerariifolium, the natural source of mosquito coil.</title>
        <authorList>
            <person name="Yamashiro T."/>
            <person name="Shiraishi A."/>
            <person name="Satake H."/>
            <person name="Nakayama K."/>
        </authorList>
    </citation>
    <scope>NUCLEOTIDE SEQUENCE</scope>
</reference>
<protein>
    <submittedName>
        <fullName evidence="2">Uncharacterized protein</fullName>
    </submittedName>
</protein>
<dbReference type="EMBL" id="BKCJ011866601">
    <property type="protein sequence ID" value="GFD59564.1"/>
    <property type="molecule type" value="Genomic_DNA"/>
</dbReference>
<sequence length="36" mass="3622">MSPGPGLRWATALPPRRSGCSGTSTPAFWGAQCGCG</sequence>
<accession>A0A699XUA5</accession>
<comment type="caution">
    <text evidence="2">The sequence shown here is derived from an EMBL/GenBank/DDBJ whole genome shotgun (WGS) entry which is preliminary data.</text>
</comment>
<feature type="non-terminal residue" evidence="2">
    <location>
        <position position="36"/>
    </location>
</feature>